<dbReference type="Gene3D" id="3.90.50.10">
    <property type="entry name" value="Photosynthetic Reaction Center, subunit H, domain 2"/>
    <property type="match status" value="2"/>
</dbReference>
<proteinExistence type="predicted"/>
<protein>
    <submittedName>
        <fullName evidence="2">Photosystem reaction center subunit H</fullName>
    </submittedName>
</protein>
<dbReference type="InterPro" id="IPR027275">
    <property type="entry name" value="PRC-brl_dom"/>
</dbReference>
<dbReference type="EMBL" id="CP022129">
    <property type="protein sequence ID" value="ASF46631.1"/>
    <property type="molecule type" value="Genomic_DNA"/>
</dbReference>
<reference evidence="2 3" key="1">
    <citation type="submission" date="2017-06" db="EMBL/GenBank/DDBJ databases">
        <title>Genome Sequencing of the methanotroph Methylovulum psychrotolerants str. HV10-M2 isolated from a high-altitude environment.</title>
        <authorList>
            <person name="Mateos-Rivera A."/>
        </authorList>
    </citation>
    <scope>NUCLEOTIDE SEQUENCE [LARGE SCALE GENOMIC DNA]</scope>
    <source>
        <strain evidence="2 3">HV10_M2</strain>
    </source>
</reference>
<dbReference type="KEGG" id="mpsy:CEK71_11420"/>
<name>A0A1Z4BZE7_9GAMM</name>
<feature type="domain" description="PRC-barrel" evidence="1">
    <location>
        <begin position="144"/>
        <end position="192"/>
    </location>
</feature>
<dbReference type="Pfam" id="PF05239">
    <property type="entry name" value="PRC"/>
    <property type="match status" value="1"/>
</dbReference>
<dbReference type="OrthoDB" id="9793882at2"/>
<accession>A0A1Z4BZE7</accession>
<dbReference type="SUPFAM" id="SSF50346">
    <property type="entry name" value="PRC-barrel domain"/>
    <property type="match status" value="2"/>
</dbReference>
<dbReference type="GO" id="GO:0030077">
    <property type="term" value="C:plasma membrane light-harvesting complex"/>
    <property type="evidence" value="ECO:0007669"/>
    <property type="project" value="InterPro"/>
</dbReference>
<evidence type="ECO:0000313" key="3">
    <source>
        <dbReference type="Proteomes" id="UP000197019"/>
    </source>
</evidence>
<gene>
    <name evidence="2" type="ORF">CEK71_11420</name>
</gene>
<sequence>MLNKAKTLRGYTLHGLDGKIGKAKEFYFDDHYWTVRYLVADTGNYLLGRQVLISPYALVGVDQKDEYITISLTKKQIEDSPALNTDQPVSQQFEEAYFQYYRWPQYWDGPYDWGQFAAIERDPEKRLTCNQGGKAWDSHLRSTHDVSGYHIQATDGDIGHVDDFIIDDATWTIRYLVIDTNNWWPGKKVLIAPQWIERVSWNESTVFVGLPREIIRESPEFTDASELTRDYEIGLHRLYDRQGYWVDEDGTKNKLP</sequence>
<dbReference type="InterPro" id="IPR014747">
    <property type="entry name" value="Bac_photo_RC_H_C"/>
</dbReference>
<organism evidence="2 3">
    <name type="scientific">Methylovulum psychrotolerans</name>
    <dbReference type="NCBI Taxonomy" id="1704499"/>
    <lineage>
        <taxon>Bacteria</taxon>
        <taxon>Pseudomonadati</taxon>
        <taxon>Pseudomonadota</taxon>
        <taxon>Gammaproteobacteria</taxon>
        <taxon>Methylococcales</taxon>
        <taxon>Methylococcaceae</taxon>
        <taxon>Methylovulum</taxon>
    </lineage>
</organism>
<evidence type="ECO:0000259" key="1">
    <source>
        <dbReference type="Pfam" id="PF05239"/>
    </source>
</evidence>
<dbReference type="RefSeq" id="WP_088619503.1">
    <property type="nucleotide sequence ID" value="NZ_CP022129.1"/>
</dbReference>
<dbReference type="InterPro" id="IPR011033">
    <property type="entry name" value="PRC_barrel-like_sf"/>
</dbReference>
<dbReference type="GO" id="GO:0019684">
    <property type="term" value="P:photosynthesis, light reaction"/>
    <property type="evidence" value="ECO:0007669"/>
    <property type="project" value="InterPro"/>
</dbReference>
<dbReference type="Proteomes" id="UP000197019">
    <property type="component" value="Chromosome"/>
</dbReference>
<evidence type="ECO:0000313" key="2">
    <source>
        <dbReference type="EMBL" id="ASF46631.1"/>
    </source>
</evidence>
<keyword evidence="3" id="KW-1185">Reference proteome</keyword>
<dbReference type="AlphaFoldDB" id="A0A1Z4BZE7"/>